<dbReference type="EMBL" id="CP046051">
    <property type="protein sequence ID" value="QKN23072.1"/>
    <property type="molecule type" value="Genomic_DNA"/>
</dbReference>
<dbReference type="CDD" id="cd05568">
    <property type="entry name" value="PTS_IIB_bgl_like"/>
    <property type="match status" value="1"/>
</dbReference>
<feature type="domain" description="PRD" evidence="6">
    <location>
        <begin position="330"/>
        <end position="437"/>
    </location>
</feature>
<dbReference type="PROSITE" id="PS51099">
    <property type="entry name" value="PTS_EIIB_TYPE_2"/>
    <property type="match status" value="1"/>
</dbReference>
<proteinExistence type="predicted"/>
<gene>
    <name evidence="7" type="ORF">GJQ69_00375</name>
    <name evidence="8" type="ORF">GKP14_04405</name>
</gene>
<evidence type="ECO:0000256" key="3">
    <source>
        <dbReference type="ARBA" id="ARBA00023163"/>
    </source>
</evidence>
<evidence type="ECO:0000259" key="5">
    <source>
        <dbReference type="PROSITE" id="PS51099"/>
    </source>
</evidence>
<dbReference type="Gene3D" id="1.10.1790.10">
    <property type="entry name" value="PRD domain"/>
    <property type="match status" value="1"/>
</dbReference>
<evidence type="ECO:0000313" key="7">
    <source>
        <dbReference type="EMBL" id="QKN23072.1"/>
    </source>
</evidence>
<evidence type="ECO:0000313" key="9">
    <source>
        <dbReference type="Proteomes" id="UP000501316"/>
    </source>
</evidence>
<dbReference type="PROSITE" id="PS51094">
    <property type="entry name" value="PTS_EIIA_TYPE_2"/>
    <property type="match status" value="1"/>
</dbReference>
<dbReference type="Proteomes" id="UP000501316">
    <property type="component" value="Chromosome"/>
</dbReference>
<dbReference type="Proteomes" id="UP000509623">
    <property type="component" value="Chromosome"/>
</dbReference>
<dbReference type="InterPro" id="IPR050661">
    <property type="entry name" value="BglG_antiterminators"/>
</dbReference>
<dbReference type="Gene3D" id="3.40.930.10">
    <property type="entry name" value="Mannitol-specific EII, Chain A"/>
    <property type="match status" value="1"/>
</dbReference>
<dbReference type="GO" id="GO:0008982">
    <property type="term" value="F:protein-N(PI)-phosphohistidine-sugar phosphotransferase activity"/>
    <property type="evidence" value="ECO:0007669"/>
    <property type="project" value="InterPro"/>
</dbReference>
<evidence type="ECO:0000313" key="8">
    <source>
        <dbReference type="EMBL" id="QKO30322.1"/>
    </source>
</evidence>
<dbReference type="InterPro" id="IPR002178">
    <property type="entry name" value="PTS_EIIA_type-2_dom"/>
</dbReference>
<dbReference type="InterPro" id="IPR013011">
    <property type="entry name" value="PTS_EIIB_2"/>
</dbReference>
<dbReference type="InterPro" id="IPR016152">
    <property type="entry name" value="PTrfase/Anion_transptr"/>
</dbReference>
<accession>A0A859DQL7</accession>
<dbReference type="PROSITE" id="PS51372">
    <property type="entry name" value="PRD_2"/>
    <property type="match status" value="1"/>
</dbReference>
<dbReference type="Gene3D" id="3.40.50.2300">
    <property type="match status" value="1"/>
</dbReference>
<protein>
    <submittedName>
        <fullName evidence="7">PRD domain-containing protein</fullName>
    </submittedName>
</protein>
<evidence type="ECO:0000259" key="6">
    <source>
        <dbReference type="PROSITE" id="PS51372"/>
    </source>
</evidence>
<dbReference type="PANTHER" id="PTHR30185">
    <property type="entry name" value="CRYPTIC BETA-GLUCOSIDE BGL OPERON ANTITERMINATOR"/>
    <property type="match status" value="1"/>
</dbReference>
<reference evidence="8" key="3">
    <citation type="journal article" date="2022" name="Int. J. Syst. Evol. Microbiol.">
        <title>Caproicibacterium lactatifermentans sp. nov., isolated from pit clay used for the production of Chinese strong aroma-type liquor.</title>
        <authorList>
            <person name="Wang H."/>
            <person name="Gu Y."/>
            <person name="Zhao D."/>
            <person name="Qiao Z."/>
            <person name="Zheng J."/>
            <person name="Gao J."/>
            <person name="Ren C."/>
            <person name="Xu Y."/>
        </authorList>
    </citation>
    <scope>NUCLEOTIDE SEQUENCE</scope>
    <source>
        <strain evidence="8">JNU-WLY1368</strain>
    </source>
</reference>
<dbReference type="Pfam" id="PF00359">
    <property type="entry name" value="PTS_EIIA_2"/>
    <property type="match status" value="1"/>
</dbReference>
<keyword evidence="1" id="KW-0677">Repeat</keyword>
<dbReference type="GO" id="GO:0006355">
    <property type="term" value="P:regulation of DNA-templated transcription"/>
    <property type="evidence" value="ECO:0007669"/>
    <property type="project" value="InterPro"/>
</dbReference>
<name>A0A859DQL7_9FIRM</name>
<dbReference type="EMBL" id="CP046161">
    <property type="protein sequence ID" value="QKO30322.1"/>
    <property type="molecule type" value="Genomic_DNA"/>
</dbReference>
<dbReference type="InterPro" id="IPR036634">
    <property type="entry name" value="PRD_sf"/>
</dbReference>
<keyword evidence="3" id="KW-0804">Transcription</keyword>
<reference evidence="9 10" key="1">
    <citation type="submission" date="2019-11" db="EMBL/GenBank/DDBJ databases">
        <authorList>
            <person name="Ren C."/>
            <person name="Wang H."/>
            <person name="Xu Y."/>
        </authorList>
    </citation>
    <scope>NUCLEOTIDE SEQUENCE [LARGE SCALE GENOMIC DNA]</scope>
    <source>
        <strain evidence="10">JNU-WLY1368</strain>
        <strain evidence="7 9">LBM 19010</strain>
    </source>
</reference>
<dbReference type="SUPFAM" id="SSF55804">
    <property type="entry name" value="Phoshotransferase/anion transport protein"/>
    <property type="match status" value="1"/>
</dbReference>
<evidence type="ECO:0000259" key="4">
    <source>
        <dbReference type="PROSITE" id="PS51094"/>
    </source>
</evidence>
<dbReference type="AlphaFoldDB" id="A0A859DQL7"/>
<dbReference type="PANTHER" id="PTHR30185:SF18">
    <property type="entry name" value="TRANSCRIPTIONAL REGULATOR MTLR"/>
    <property type="match status" value="1"/>
</dbReference>
<reference evidence="8" key="2">
    <citation type="journal article" date="2021" name="Appl. Environ. Microbiol.">
        <title>Adaptability of a Caproate-Producing Bacterium Contributes to Its Dominance in an Anaerobic Fermentation System.</title>
        <authorList>
            <person name="Wang H."/>
            <person name="Gu Y."/>
            <person name="Zhou W."/>
            <person name="Zhao D."/>
            <person name="Qiao Z."/>
            <person name="Zheng J."/>
            <person name="Gao J."/>
            <person name="Chen X."/>
            <person name="Ren C."/>
            <person name="Xu Y."/>
        </authorList>
    </citation>
    <scope>NUCLEOTIDE SEQUENCE</scope>
    <source>
        <strain evidence="8">JNU-WLY1368</strain>
    </source>
</reference>
<evidence type="ECO:0000256" key="2">
    <source>
        <dbReference type="ARBA" id="ARBA00023015"/>
    </source>
</evidence>
<dbReference type="GO" id="GO:0009401">
    <property type="term" value="P:phosphoenolpyruvate-dependent sugar phosphotransferase system"/>
    <property type="evidence" value="ECO:0007669"/>
    <property type="project" value="InterPro"/>
</dbReference>
<keyword evidence="2" id="KW-0805">Transcription regulation</keyword>
<dbReference type="Pfam" id="PF00874">
    <property type="entry name" value="PRD"/>
    <property type="match status" value="1"/>
</dbReference>
<evidence type="ECO:0000256" key="1">
    <source>
        <dbReference type="ARBA" id="ARBA00022737"/>
    </source>
</evidence>
<dbReference type="SUPFAM" id="SSF63520">
    <property type="entry name" value="PTS-regulatory domain, PRD"/>
    <property type="match status" value="1"/>
</dbReference>
<dbReference type="InterPro" id="IPR011608">
    <property type="entry name" value="PRD"/>
</dbReference>
<feature type="domain" description="PTS EIIA type-2" evidence="4">
    <location>
        <begin position="551"/>
        <end position="706"/>
    </location>
</feature>
<feature type="domain" description="PTS EIIB type-2" evidence="5">
    <location>
        <begin position="441"/>
        <end position="530"/>
    </location>
</feature>
<keyword evidence="10" id="KW-1185">Reference proteome</keyword>
<organism evidence="7 9">
    <name type="scientific">Caproicibacterium lactatifermentans</name>
    <dbReference type="NCBI Taxonomy" id="2666138"/>
    <lineage>
        <taxon>Bacteria</taxon>
        <taxon>Bacillati</taxon>
        <taxon>Bacillota</taxon>
        <taxon>Clostridia</taxon>
        <taxon>Eubacteriales</taxon>
        <taxon>Oscillospiraceae</taxon>
        <taxon>Caproicibacterium</taxon>
    </lineage>
</organism>
<evidence type="ECO:0000313" key="10">
    <source>
        <dbReference type="Proteomes" id="UP000509623"/>
    </source>
</evidence>
<dbReference type="KEGG" id="clf:GJQ69_00375"/>
<sequence length="713" mass="81278">MRGTAYRKECCLLSSAYRKIAVNRKRGGKMKELSARQKLMLRLLMEPNGMEIGALARRMEISERTVFREMSAINDVLEEKMVRIAVSRSVLKVEAGPKQRKELAQMLQDIPRRMLLTPRQRMLFISAQLLLTDEAYKSAFFSYQLHITAGTVSLYMNRIAQWMKQKGLTLNRECRCGLKVEGTEWNKRNTLVTLIYEYKPVNKILAHIYGVDSDPVQQFFFHALFGTAVIQISRDILNLVSQEQTDDILYLTSLLHTMISVKSMADGRPISLPRKLTQRFLSNGGESFDWQVRAILQQREIPASADEIVYIALHLPGKCLSNNEEEILQGYDVKADNLAKEVLYEVGKNLGVDTEISGRLRRGLSHDITLAVYRANMGIQVKNELLPQVMQHYGRLYQAVSRACKLVFLKYNLCFPADEVGFLTMEIGNALETRAYLEKNLSILIICPNGLFASHILYDKVKGIVRASDKIEVASLKEWSESTQHYDLVLSTVEIEPREGQNILVVSQFLNNQDITRIHTCVDRIRSQTDYSLQKRPAADNQPIETAEEKKLIFEMVDSLQLEKIPKEPFEQMVDRIAAELFRQHRIADPKEITHLILQREKTGSIVVPQTKVSLLHVRSDLVHSPFVGVYRIAEGEICMRGVGFVWEPVNTFLVMLARSSETASVLEKMGRMSVALIEDKTFPKMLRTGTLGELKTKLCCILTQPADTERSE</sequence>